<dbReference type="Pfam" id="PF18967">
    <property type="entry name" value="PycTM"/>
    <property type="match status" value="1"/>
</dbReference>
<name>A0ABN3UAG2_9ACTN</name>
<dbReference type="RefSeq" id="WP_344450999.1">
    <property type="nucleotide sequence ID" value="NZ_BAAATZ010000012.1"/>
</dbReference>
<protein>
    <recommendedName>
        <fullName evidence="9">Pycsar effector protein domain-containing protein</fullName>
    </recommendedName>
</protein>
<gene>
    <name evidence="10" type="ORF">GCM10010439_30160</name>
</gene>
<evidence type="ECO:0000256" key="5">
    <source>
        <dbReference type="ARBA" id="ARBA00022989"/>
    </source>
</evidence>
<evidence type="ECO:0000256" key="3">
    <source>
        <dbReference type="ARBA" id="ARBA00022692"/>
    </source>
</evidence>
<evidence type="ECO:0000256" key="2">
    <source>
        <dbReference type="ARBA" id="ARBA00022475"/>
    </source>
</evidence>
<sequence>MAQEEKTRILAGEVAAVRGELARVDAKCSTLVALAGAGLAFTLTAISGKDVPTAAKVLLAGAALMLAASALVLLFKALRPRLGPTGFNRWAQMSRDQVRDEVWRGPHEEYHHAEELVVLSRIAAGKFTAIRHGVHLLAAGLVLVAAAICAQVIA</sequence>
<evidence type="ECO:0000256" key="4">
    <source>
        <dbReference type="ARBA" id="ARBA00022741"/>
    </source>
</evidence>
<dbReference type="InterPro" id="IPR043760">
    <property type="entry name" value="PycTM_dom"/>
</dbReference>
<evidence type="ECO:0000256" key="1">
    <source>
        <dbReference type="ARBA" id="ARBA00004236"/>
    </source>
</evidence>
<evidence type="ECO:0000256" key="8">
    <source>
        <dbReference type="SAM" id="Phobius"/>
    </source>
</evidence>
<keyword evidence="11" id="KW-1185">Reference proteome</keyword>
<feature type="domain" description="Pycsar effector protein" evidence="9">
    <location>
        <begin position="13"/>
        <end position="148"/>
    </location>
</feature>
<keyword evidence="7 8" id="KW-0472">Membrane</keyword>
<dbReference type="EMBL" id="BAAATZ010000012">
    <property type="protein sequence ID" value="GAA2726720.1"/>
    <property type="molecule type" value="Genomic_DNA"/>
</dbReference>
<reference evidence="10 11" key="1">
    <citation type="journal article" date="2019" name="Int. J. Syst. Evol. Microbiol.">
        <title>The Global Catalogue of Microorganisms (GCM) 10K type strain sequencing project: providing services to taxonomists for standard genome sequencing and annotation.</title>
        <authorList>
            <consortium name="The Broad Institute Genomics Platform"/>
            <consortium name="The Broad Institute Genome Sequencing Center for Infectious Disease"/>
            <person name="Wu L."/>
            <person name="Ma J."/>
        </authorList>
    </citation>
    <scope>NUCLEOTIDE SEQUENCE [LARGE SCALE GENOMIC DNA]</scope>
    <source>
        <strain evidence="10 11">JCM 8201</strain>
    </source>
</reference>
<evidence type="ECO:0000256" key="6">
    <source>
        <dbReference type="ARBA" id="ARBA00023118"/>
    </source>
</evidence>
<keyword evidence="5 8" id="KW-1133">Transmembrane helix</keyword>
<evidence type="ECO:0000313" key="11">
    <source>
        <dbReference type="Proteomes" id="UP001501842"/>
    </source>
</evidence>
<feature type="transmembrane region" description="Helical" evidence="8">
    <location>
        <begin position="28"/>
        <end position="48"/>
    </location>
</feature>
<keyword evidence="3 8" id="KW-0812">Transmembrane</keyword>
<accession>A0ABN3UAG2</accession>
<keyword evidence="2" id="KW-1003">Cell membrane</keyword>
<organism evidence="10 11">
    <name type="scientific">Actinocorallia aurantiaca</name>
    <dbReference type="NCBI Taxonomy" id="46204"/>
    <lineage>
        <taxon>Bacteria</taxon>
        <taxon>Bacillati</taxon>
        <taxon>Actinomycetota</taxon>
        <taxon>Actinomycetes</taxon>
        <taxon>Streptosporangiales</taxon>
        <taxon>Thermomonosporaceae</taxon>
        <taxon>Actinocorallia</taxon>
    </lineage>
</organism>
<feature type="transmembrane region" description="Helical" evidence="8">
    <location>
        <begin position="54"/>
        <end position="75"/>
    </location>
</feature>
<dbReference type="Proteomes" id="UP001501842">
    <property type="component" value="Unassembled WGS sequence"/>
</dbReference>
<comment type="caution">
    <text evidence="10">The sequence shown here is derived from an EMBL/GenBank/DDBJ whole genome shotgun (WGS) entry which is preliminary data.</text>
</comment>
<evidence type="ECO:0000313" key="10">
    <source>
        <dbReference type="EMBL" id="GAA2726720.1"/>
    </source>
</evidence>
<comment type="subcellular location">
    <subcellularLocation>
        <location evidence="1">Cell membrane</location>
    </subcellularLocation>
</comment>
<evidence type="ECO:0000256" key="7">
    <source>
        <dbReference type="ARBA" id="ARBA00023136"/>
    </source>
</evidence>
<keyword evidence="6" id="KW-0051">Antiviral defense</keyword>
<keyword evidence="4" id="KW-0547">Nucleotide-binding</keyword>
<feature type="transmembrane region" description="Helical" evidence="8">
    <location>
        <begin position="134"/>
        <end position="153"/>
    </location>
</feature>
<proteinExistence type="predicted"/>
<evidence type="ECO:0000259" key="9">
    <source>
        <dbReference type="Pfam" id="PF18967"/>
    </source>
</evidence>